<dbReference type="AlphaFoldDB" id="A0A401J4P6"/>
<sequence length="340" mass="35426">MKRTAILLVMPLLSTLTGCASIGRIETPGEKASAYGYVPLDPLPVDQASGADSCTETSGGGNVTANADVLSRLPDQTIRFAVATFDQTKGSLTFGPATLTSKGGQYKAVLDYIQADAVPEIFYIRKRVTVPGQTQSVPVALSDPLPMGGKIIGYDAVISNSTGMQAALQSVAPAEVALARSRFLEAEAEKFAEGHYQQVTVPVYVGIGLRLSADILSLQGGLTLAGLSAIGAEAEAKRVTGTLTVQSLGVSGKSIATALPLPSKLDQTTIENAILAIGNMRATLYATGQGTNDLYKQPRIVGLYSPVGSDPLLINALYSELSRIRPRWLVPCGAAGQGKS</sequence>
<evidence type="ECO:0000313" key="3">
    <source>
        <dbReference type="Proteomes" id="UP000290975"/>
    </source>
</evidence>
<keyword evidence="3" id="KW-1185">Reference proteome</keyword>
<dbReference type="RefSeq" id="WP_130753346.1">
    <property type="nucleotide sequence ID" value="NZ_BBQY01000019.1"/>
</dbReference>
<feature type="chain" id="PRO_5019325724" evidence="1">
    <location>
        <begin position="21"/>
        <end position="340"/>
    </location>
</feature>
<keyword evidence="1" id="KW-0732">Signal</keyword>
<gene>
    <name evidence="2" type="ORF">MBESOW_P2820</name>
</gene>
<name>A0A401J4P6_SPHXE</name>
<dbReference type="PROSITE" id="PS51257">
    <property type="entry name" value="PROKAR_LIPOPROTEIN"/>
    <property type="match status" value="1"/>
</dbReference>
<protein>
    <submittedName>
        <fullName evidence="2">Uncharacterized protein</fullName>
    </submittedName>
</protein>
<evidence type="ECO:0000256" key="1">
    <source>
        <dbReference type="SAM" id="SignalP"/>
    </source>
</evidence>
<accession>A0A401J4P6</accession>
<proteinExistence type="predicted"/>
<dbReference type="Proteomes" id="UP000290975">
    <property type="component" value="Unassembled WGS sequence"/>
</dbReference>
<comment type="caution">
    <text evidence="2">The sequence shown here is derived from an EMBL/GenBank/DDBJ whole genome shotgun (WGS) entry which is preliminary data.</text>
</comment>
<feature type="signal peptide" evidence="1">
    <location>
        <begin position="1"/>
        <end position="20"/>
    </location>
</feature>
<evidence type="ECO:0000313" key="2">
    <source>
        <dbReference type="EMBL" id="GBH31563.1"/>
    </source>
</evidence>
<dbReference type="EMBL" id="BBQY01000019">
    <property type="protein sequence ID" value="GBH31563.1"/>
    <property type="molecule type" value="Genomic_DNA"/>
</dbReference>
<organism evidence="2 3">
    <name type="scientific">Sphingobium xenophagum</name>
    <dbReference type="NCBI Taxonomy" id="121428"/>
    <lineage>
        <taxon>Bacteria</taxon>
        <taxon>Pseudomonadati</taxon>
        <taxon>Pseudomonadota</taxon>
        <taxon>Alphaproteobacteria</taxon>
        <taxon>Sphingomonadales</taxon>
        <taxon>Sphingomonadaceae</taxon>
        <taxon>Sphingobium</taxon>
    </lineage>
</organism>
<reference evidence="2 3" key="1">
    <citation type="submission" date="2014-12" db="EMBL/GenBank/DDBJ databases">
        <title>Whole genome sequencing of Sphingobium xenophagum OW59.</title>
        <authorList>
            <person name="Ohta Y."/>
            <person name="Nishi S."/>
            <person name="Hatada Y."/>
        </authorList>
    </citation>
    <scope>NUCLEOTIDE SEQUENCE [LARGE SCALE GENOMIC DNA]</scope>
    <source>
        <strain evidence="2 3">OW59</strain>
    </source>
</reference>